<dbReference type="GO" id="GO:0004930">
    <property type="term" value="F:G protein-coupled receptor activity"/>
    <property type="evidence" value="ECO:0007669"/>
    <property type="project" value="UniProtKB-KW"/>
</dbReference>
<keyword evidence="7 10" id="KW-0675">Receptor</keyword>
<accession>A0AAD9QDE5</accession>
<keyword evidence="9 10" id="KW-0807">Transducer</keyword>
<comment type="subcellular location">
    <subcellularLocation>
        <location evidence="1">Cell membrane</location>
        <topology evidence="1">Multi-pass membrane protein</topology>
    </subcellularLocation>
</comment>
<evidence type="ECO:0000256" key="3">
    <source>
        <dbReference type="ARBA" id="ARBA00022692"/>
    </source>
</evidence>
<feature type="transmembrane region" description="Helical" evidence="11">
    <location>
        <begin position="163"/>
        <end position="183"/>
    </location>
</feature>
<dbReference type="CDD" id="cd00637">
    <property type="entry name" value="7tm_classA_rhodopsin-like"/>
    <property type="match status" value="1"/>
</dbReference>
<evidence type="ECO:0000256" key="2">
    <source>
        <dbReference type="ARBA" id="ARBA00022475"/>
    </source>
</evidence>
<dbReference type="GO" id="GO:0005886">
    <property type="term" value="C:plasma membrane"/>
    <property type="evidence" value="ECO:0007669"/>
    <property type="project" value="UniProtKB-SubCell"/>
</dbReference>
<evidence type="ECO:0000256" key="10">
    <source>
        <dbReference type="RuleBase" id="RU000688"/>
    </source>
</evidence>
<keyword evidence="6 11" id="KW-0472">Membrane</keyword>
<evidence type="ECO:0000256" key="9">
    <source>
        <dbReference type="ARBA" id="ARBA00023224"/>
    </source>
</evidence>
<evidence type="ECO:0000256" key="7">
    <source>
        <dbReference type="ARBA" id="ARBA00023170"/>
    </source>
</evidence>
<feature type="transmembrane region" description="Helical" evidence="11">
    <location>
        <begin position="138"/>
        <end position="157"/>
    </location>
</feature>
<reference evidence="13" key="2">
    <citation type="journal article" date="2023" name="Science">
        <title>Genomic signatures of disease resistance in endangered staghorn corals.</title>
        <authorList>
            <person name="Vollmer S.V."/>
            <person name="Selwyn J.D."/>
            <person name="Despard B.A."/>
            <person name="Roesel C.L."/>
        </authorList>
    </citation>
    <scope>NUCLEOTIDE SEQUENCE</scope>
    <source>
        <strain evidence="13">K2</strain>
    </source>
</reference>
<keyword evidence="14" id="KW-1185">Reference proteome</keyword>
<evidence type="ECO:0000259" key="12">
    <source>
        <dbReference type="PROSITE" id="PS50262"/>
    </source>
</evidence>
<dbReference type="InterPro" id="IPR017452">
    <property type="entry name" value="GPCR_Rhodpsn_7TM"/>
</dbReference>
<feature type="transmembrane region" description="Helical" evidence="11">
    <location>
        <begin position="230"/>
        <end position="252"/>
    </location>
</feature>
<sequence length="325" mass="36866">MALTATSSCATVPPPTGLSYFTASVSVFLTLITVPGNLLICIVIVKDPFRNLKTPFHYLVLSLAATDFMVGSFMDPASAVFHFGEALQSKVVDVKIIHFSYFILSTASILTLAALTAERYVAVTSPLRYKTTVTSKRAIITSLLIWIAALGFSFVYFKLGFIFYSFLFANTAVISTFAVLLFVHMRIVRRLRERARYWRDRRANDSTESGKLENKIKTKEAKRESRAVKALMIILLAFFASFTPACIMIYLLNFCSNCSCLFIHWLRDLQYLIVVSNSGINPYLYAWRIPQFKRAFFKLMHIMRTRRNFDISMSTSQGPEHPLQG</sequence>
<keyword evidence="8" id="KW-0325">Glycoprotein</keyword>
<comment type="similarity">
    <text evidence="10">Belongs to the G-protein coupled receptor 1 family.</text>
</comment>
<evidence type="ECO:0000256" key="1">
    <source>
        <dbReference type="ARBA" id="ARBA00004651"/>
    </source>
</evidence>
<dbReference type="Proteomes" id="UP001249851">
    <property type="component" value="Unassembled WGS sequence"/>
</dbReference>
<gene>
    <name evidence="13" type="ORF">P5673_018283</name>
</gene>
<dbReference type="Pfam" id="PF00001">
    <property type="entry name" value="7tm_1"/>
    <property type="match status" value="2"/>
</dbReference>
<feature type="transmembrane region" description="Helical" evidence="11">
    <location>
        <begin position="94"/>
        <end position="117"/>
    </location>
</feature>
<feature type="transmembrane region" description="Helical" evidence="11">
    <location>
        <begin position="20"/>
        <end position="44"/>
    </location>
</feature>
<dbReference type="SUPFAM" id="SSF81321">
    <property type="entry name" value="Family A G protein-coupled receptor-like"/>
    <property type="match status" value="1"/>
</dbReference>
<keyword evidence="3 10" id="KW-0812">Transmembrane</keyword>
<keyword evidence="4 11" id="KW-1133">Transmembrane helix</keyword>
<reference evidence="13" key="1">
    <citation type="journal article" date="2023" name="G3 (Bethesda)">
        <title>Whole genome assembly and annotation of the endangered Caribbean coral Acropora cervicornis.</title>
        <authorList>
            <person name="Selwyn J.D."/>
            <person name="Vollmer S.V."/>
        </authorList>
    </citation>
    <scope>NUCLEOTIDE SEQUENCE</scope>
    <source>
        <strain evidence="13">K2</strain>
    </source>
</reference>
<comment type="caution">
    <text evidence="13">The sequence shown here is derived from an EMBL/GenBank/DDBJ whole genome shotgun (WGS) entry which is preliminary data.</text>
</comment>
<dbReference type="PANTHER" id="PTHR24246:SF27">
    <property type="entry name" value="ADENOSINE RECEPTOR, ISOFORM A"/>
    <property type="match status" value="1"/>
</dbReference>
<feature type="transmembrane region" description="Helical" evidence="11">
    <location>
        <begin position="56"/>
        <end position="74"/>
    </location>
</feature>
<evidence type="ECO:0000256" key="6">
    <source>
        <dbReference type="ARBA" id="ARBA00023136"/>
    </source>
</evidence>
<organism evidence="13 14">
    <name type="scientific">Acropora cervicornis</name>
    <name type="common">Staghorn coral</name>
    <dbReference type="NCBI Taxonomy" id="6130"/>
    <lineage>
        <taxon>Eukaryota</taxon>
        <taxon>Metazoa</taxon>
        <taxon>Cnidaria</taxon>
        <taxon>Anthozoa</taxon>
        <taxon>Hexacorallia</taxon>
        <taxon>Scleractinia</taxon>
        <taxon>Astrocoeniina</taxon>
        <taxon>Acroporidae</taxon>
        <taxon>Acropora</taxon>
    </lineage>
</organism>
<name>A0AAD9QDE5_ACRCE</name>
<evidence type="ECO:0000256" key="4">
    <source>
        <dbReference type="ARBA" id="ARBA00022989"/>
    </source>
</evidence>
<evidence type="ECO:0000256" key="8">
    <source>
        <dbReference type="ARBA" id="ARBA00023180"/>
    </source>
</evidence>
<evidence type="ECO:0000313" key="13">
    <source>
        <dbReference type="EMBL" id="KAK2559155.1"/>
    </source>
</evidence>
<dbReference type="EMBL" id="JARQWQ010000041">
    <property type="protein sequence ID" value="KAK2559155.1"/>
    <property type="molecule type" value="Genomic_DNA"/>
</dbReference>
<dbReference type="PRINTS" id="PR00237">
    <property type="entry name" value="GPCRRHODOPSN"/>
</dbReference>
<evidence type="ECO:0000256" key="5">
    <source>
        <dbReference type="ARBA" id="ARBA00023040"/>
    </source>
</evidence>
<keyword evidence="5 10" id="KW-0297">G-protein coupled receptor</keyword>
<evidence type="ECO:0000313" key="14">
    <source>
        <dbReference type="Proteomes" id="UP001249851"/>
    </source>
</evidence>
<protein>
    <submittedName>
        <fullName evidence="13">Trace amine-associated receptor 1</fullName>
    </submittedName>
</protein>
<dbReference type="InterPro" id="IPR000276">
    <property type="entry name" value="GPCR_Rhodpsn"/>
</dbReference>
<dbReference type="Gene3D" id="1.20.1070.10">
    <property type="entry name" value="Rhodopsin 7-helix transmembrane proteins"/>
    <property type="match status" value="1"/>
</dbReference>
<feature type="domain" description="G-protein coupled receptors family 1 profile" evidence="12">
    <location>
        <begin position="36"/>
        <end position="285"/>
    </location>
</feature>
<dbReference type="PROSITE" id="PS50262">
    <property type="entry name" value="G_PROTEIN_RECEP_F1_2"/>
    <property type="match status" value="1"/>
</dbReference>
<keyword evidence="2" id="KW-1003">Cell membrane</keyword>
<dbReference type="PROSITE" id="PS00237">
    <property type="entry name" value="G_PROTEIN_RECEP_F1_1"/>
    <property type="match status" value="1"/>
</dbReference>
<evidence type="ECO:0000256" key="11">
    <source>
        <dbReference type="SAM" id="Phobius"/>
    </source>
</evidence>
<proteinExistence type="inferred from homology"/>
<dbReference type="AlphaFoldDB" id="A0AAD9QDE5"/>
<dbReference type="PANTHER" id="PTHR24246">
    <property type="entry name" value="OLFACTORY RECEPTOR AND ADENOSINE RECEPTOR"/>
    <property type="match status" value="1"/>
</dbReference>